<keyword evidence="2" id="KW-0282">Flagellum</keyword>
<name>A4J770_DESRM</name>
<gene>
    <name evidence="2" type="ordered locus">Dred_2413</name>
</gene>
<dbReference type="PANTHER" id="PTHR37166:SF1">
    <property type="entry name" value="PROTEIN FLAG"/>
    <property type="match status" value="1"/>
</dbReference>
<dbReference type="HOGENOM" id="CLU_120910_3_1_9"/>
<dbReference type="AlphaFoldDB" id="A4J770"/>
<sequence>MIDGLGAVQGMPMDYPQQSSLQEQTSVKRVDEAQGAVDNSFNKSAEYGDKQGEVNKGQAEQAIDKLNKTMETYNTELRFKLHEKSGEYIVKIINPKDDSVIREIPPERVLNMVAYFKEMLGIVVDKFA</sequence>
<dbReference type="RefSeq" id="WP_011878721.1">
    <property type="nucleotide sequence ID" value="NC_009253.1"/>
</dbReference>
<keyword evidence="3" id="KW-1185">Reference proteome</keyword>
<dbReference type="InterPro" id="IPR035924">
    <property type="entry name" value="FlaG-like_sf"/>
</dbReference>
<dbReference type="KEGG" id="drm:Dred_2413"/>
<dbReference type="STRING" id="349161.Dred_2413"/>
<keyword evidence="2" id="KW-0966">Cell projection</keyword>
<accession>A4J770</accession>
<keyword evidence="2" id="KW-0969">Cilium</keyword>
<feature type="compositionally biased region" description="Polar residues" evidence="1">
    <location>
        <begin position="16"/>
        <end position="25"/>
    </location>
</feature>
<dbReference type="InterPro" id="IPR005186">
    <property type="entry name" value="FlaG"/>
</dbReference>
<protein>
    <submittedName>
        <fullName evidence="2">Flagellar protein FlaG protein</fullName>
    </submittedName>
</protein>
<dbReference type="PANTHER" id="PTHR37166">
    <property type="entry name" value="PROTEIN FLAG"/>
    <property type="match status" value="1"/>
</dbReference>
<organism evidence="2 3">
    <name type="scientific">Desulforamulus reducens (strain ATCC BAA-1160 / DSM 100696 / MI-1)</name>
    <name type="common">Desulfotomaculum reducens</name>
    <dbReference type="NCBI Taxonomy" id="349161"/>
    <lineage>
        <taxon>Bacteria</taxon>
        <taxon>Bacillati</taxon>
        <taxon>Bacillota</taxon>
        <taxon>Clostridia</taxon>
        <taxon>Eubacteriales</taxon>
        <taxon>Peptococcaceae</taxon>
        <taxon>Desulforamulus</taxon>
    </lineage>
</organism>
<evidence type="ECO:0000256" key="1">
    <source>
        <dbReference type="SAM" id="MobiDB-lite"/>
    </source>
</evidence>
<dbReference type="eggNOG" id="COG1334">
    <property type="taxonomic scope" value="Bacteria"/>
</dbReference>
<dbReference type="EMBL" id="CP000612">
    <property type="protein sequence ID" value="ABO50923.1"/>
    <property type="molecule type" value="Genomic_DNA"/>
</dbReference>
<dbReference type="Pfam" id="PF03646">
    <property type="entry name" value="FlaG"/>
    <property type="match status" value="1"/>
</dbReference>
<evidence type="ECO:0000313" key="3">
    <source>
        <dbReference type="Proteomes" id="UP000001556"/>
    </source>
</evidence>
<dbReference type="Proteomes" id="UP000001556">
    <property type="component" value="Chromosome"/>
</dbReference>
<dbReference type="SUPFAM" id="SSF160214">
    <property type="entry name" value="FlaG-like"/>
    <property type="match status" value="1"/>
</dbReference>
<evidence type="ECO:0000313" key="2">
    <source>
        <dbReference type="EMBL" id="ABO50923.1"/>
    </source>
</evidence>
<dbReference type="Gene3D" id="3.30.160.170">
    <property type="entry name" value="FlaG-like"/>
    <property type="match status" value="1"/>
</dbReference>
<reference evidence="2 3" key="1">
    <citation type="submission" date="2007-03" db="EMBL/GenBank/DDBJ databases">
        <title>Complete sequence of Desulfotomaculum reducens MI-1.</title>
        <authorList>
            <consortium name="US DOE Joint Genome Institute"/>
            <person name="Copeland A."/>
            <person name="Lucas S."/>
            <person name="Lapidus A."/>
            <person name="Barry K."/>
            <person name="Detter J.C."/>
            <person name="Glavina del Rio T."/>
            <person name="Hammon N."/>
            <person name="Israni S."/>
            <person name="Dalin E."/>
            <person name="Tice H."/>
            <person name="Pitluck S."/>
            <person name="Sims D."/>
            <person name="Brettin T."/>
            <person name="Bruce D."/>
            <person name="Han C."/>
            <person name="Tapia R."/>
            <person name="Schmutz J."/>
            <person name="Larimer F."/>
            <person name="Land M."/>
            <person name="Hauser L."/>
            <person name="Kyrpides N."/>
            <person name="Kim E."/>
            <person name="Tebo B.M."/>
            <person name="Richardson P."/>
        </authorList>
    </citation>
    <scope>NUCLEOTIDE SEQUENCE [LARGE SCALE GENOMIC DNA]</scope>
    <source>
        <strain evidence="2 3">MI-1</strain>
    </source>
</reference>
<feature type="region of interest" description="Disordered" evidence="1">
    <location>
        <begin position="1"/>
        <end position="58"/>
    </location>
</feature>
<proteinExistence type="predicted"/>